<comment type="caution">
    <text evidence="7">The sequence shown here is derived from an EMBL/GenBank/DDBJ whole genome shotgun (WGS) entry which is preliminary data.</text>
</comment>
<dbReference type="RefSeq" id="WP_379564472.1">
    <property type="nucleotide sequence ID" value="NZ_JBHUMX010000045.1"/>
</dbReference>
<keyword evidence="2 5" id="KW-0812">Transmembrane</keyword>
<dbReference type="PANTHER" id="PTHR33507:SF3">
    <property type="entry name" value="INNER MEMBRANE PROTEIN YBBJ"/>
    <property type="match status" value="1"/>
</dbReference>
<gene>
    <name evidence="7" type="ORF">ACFSUN_18920</name>
</gene>
<sequence>MEILNFDWIAIIITGFGTLFLIGEVLVNMRGLFALLGIGFITVYFGAYVETGSVILMLIIYFIGLLLIIIDGKLLNDGTLATIGLAAMLTAVALPAPKLTSGLYAVLGVLLGSGASFLFLKVFKRRDMWNKLTLKDQLSTEAGYNSINETYSTLIGQEGVTLNDLRPVGTIRINNKDYSAVSNGQWIAKGTLIRVSMVDGTKILVEKKEG</sequence>
<evidence type="ECO:0000256" key="5">
    <source>
        <dbReference type="SAM" id="Phobius"/>
    </source>
</evidence>
<accession>A0ABW5Q5L4</accession>
<evidence type="ECO:0000313" key="8">
    <source>
        <dbReference type="Proteomes" id="UP001597451"/>
    </source>
</evidence>
<protein>
    <submittedName>
        <fullName evidence="7">NfeD family protein</fullName>
    </submittedName>
</protein>
<feature type="transmembrane region" description="Helical" evidence="5">
    <location>
        <begin position="32"/>
        <end position="49"/>
    </location>
</feature>
<feature type="transmembrane region" description="Helical" evidence="5">
    <location>
        <begin position="55"/>
        <end position="72"/>
    </location>
</feature>
<evidence type="ECO:0000256" key="1">
    <source>
        <dbReference type="ARBA" id="ARBA00004141"/>
    </source>
</evidence>
<evidence type="ECO:0000256" key="3">
    <source>
        <dbReference type="ARBA" id="ARBA00022989"/>
    </source>
</evidence>
<comment type="subcellular location">
    <subcellularLocation>
        <location evidence="1">Membrane</location>
        <topology evidence="1">Multi-pass membrane protein</topology>
    </subcellularLocation>
</comment>
<organism evidence="7 8">
    <name type="scientific">Oceanobacillus kapialis</name>
    <dbReference type="NCBI Taxonomy" id="481353"/>
    <lineage>
        <taxon>Bacteria</taxon>
        <taxon>Bacillati</taxon>
        <taxon>Bacillota</taxon>
        <taxon>Bacilli</taxon>
        <taxon>Bacillales</taxon>
        <taxon>Bacillaceae</taxon>
        <taxon>Oceanobacillus</taxon>
    </lineage>
</organism>
<keyword evidence="4 5" id="KW-0472">Membrane</keyword>
<evidence type="ECO:0000259" key="6">
    <source>
        <dbReference type="Pfam" id="PF01957"/>
    </source>
</evidence>
<feature type="domain" description="NfeD-like C-terminal" evidence="6">
    <location>
        <begin position="153"/>
        <end position="207"/>
    </location>
</feature>
<proteinExistence type="predicted"/>
<keyword evidence="8" id="KW-1185">Reference proteome</keyword>
<dbReference type="Pfam" id="PF01957">
    <property type="entry name" value="NfeD"/>
    <property type="match status" value="1"/>
</dbReference>
<dbReference type="EMBL" id="JBHUMX010000045">
    <property type="protein sequence ID" value="MFD2630843.1"/>
    <property type="molecule type" value="Genomic_DNA"/>
</dbReference>
<dbReference type="InterPro" id="IPR002810">
    <property type="entry name" value="NfeD-like_C"/>
</dbReference>
<name>A0ABW5Q5L4_9BACI</name>
<feature type="transmembrane region" description="Helical" evidence="5">
    <location>
        <begin position="102"/>
        <end position="123"/>
    </location>
</feature>
<feature type="transmembrane region" description="Helical" evidence="5">
    <location>
        <begin position="6"/>
        <end position="27"/>
    </location>
</feature>
<dbReference type="InterPro" id="IPR012340">
    <property type="entry name" value="NA-bd_OB-fold"/>
</dbReference>
<dbReference type="PANTHER" id="PTHR33507">
    <property type="entry name" value="INNER MEMBRANE PROTEIN YBBJ"/>
    <property type="match status" value="1"/>
</dbReference>
<evidence type="ECO:0000256" key="4">
    <source>
        <dbReference type="ARBA" id="ARBA00023136"/>
    </source>
</evidence>
<evidence type="ECO:0000256" key="2">
    <source>
        <dbReference type="ARBA" id="ARBA00022692"/>
    </source>
</evidence>
<keyword evidence="3 5" id="KW-1133">Transmembrane helix</keyword>
<feature type="transmembrane region" description="Helical" evidence="5">
    <location>
        <begin position="79"/>
        <end position="96"/>
    </location>
</feature>
<dbReference type="Gene3D" id="2.40.50.140">
    <property type="entry name" value="Nucleic acid-binding proteins"/>
    <property type="match status" value="1"/>
</dbReference>
<dbReference type="Proteomes" id="UP001597451">
    <property type="component" value="Unassembled WGS sequence"/>
</dbReference>
<reference evidence="8" key="1">
    <citation type="journal article" date="2019" name="Int. J. Syst. Evol. Microbiol.">
        <title>The Global Catalogue of Microorganisms (GCM) 10K type strain sequencing project: providing services to taxonomists for standard genome sequencing and annotation.</title>
        <authorList>
            <consortium name="The Broad Institute Genomics Platform"/>
            <consortium name="The Broad Institute Genome Sequencing Center for Infectious Disease"/>
            <person name="Wu L."/>
            <person name="Ma J."/>
        </authorList>
    </citation>
    <scope>NUCLEOTIDE SEQUENCE [LARGE SCALE GENOMIC DNA]</scope>
    <source>
        <strain evidence="8">TISTR 1858</strain>
    </source>
</reference>
<evidence type="ECO:0000313" key="7">
    <source>
        <dbReference type="EMBL" id="MFD2630843.1"/>
    </source>
</evidence>
<dbReference type="InterPro" id="IPR052165">
    <property type="entry name" value="Membrane_assoc_protease"/>
</dbReference>